<gene>
    <name evidence="1" type="ORF">UFOPK2982_00749</name>
</gene>
<evidence type="ECO:0000313" key="1">
    <source>
        <dbReference type="EMBL" id="CAB4793596.1"/>
    </source>
</evidence>
<name>A0A6J6XEL5_9ZZZZ</name>
<proteinExistence type="predicted"/>
<accession>A0A6J6XEL5</accession>
<reference evidence="1" key="1">
    <citation type="submission" date="2020-05" db="EMBL/GenBank/DDBJ databases">
        <authorList>
            <person name="Chiriac C."/>
            <person name="Salcher M."/>
            <person name="Ghai R."/>
            <person name="Kavagutti S V."/>
        </authorList>
    </citation>
    <scope>NUCLEOTIDE SEQUENCE</scope>
</reference>
<sequence length="51" mass="5453">MALVPTGIKAGVLISPWGVDITPERPRRSPPGSDISEVISKVKDLSAIWVI</sequence>
<dbReference type="EMBL" id="CAFAAE010000108">
    <property type="protein sequence ID" value="CAB4793596.1"/>
    <property type="molecule type" value="Genomic_DNA"/>
</dbReference>
<organism evidence="1">
    <name type="scientific">freshwater metagenome</name>
    <dbReference type="NCBI Taxonomy" id="449393"/>
    <lineage>
        <taxon>unclassified sequences</taxon>
        <taxon>metagenomes</taxon>
        <taxon>ecological metagenomes</taxon>
    </lineage>
</organism>
<dbReference type="AlphaFoldDB" id="A0A6J6XEL5"/>
<protein>
    <submittedName>
        <fullName evidence="1">Unannotated protein</fullName>
    </submittedName>
</protein>